<evidence type="ECO:0000256" key="2">
    <source>
        <dbReference type="ARBA" id="ARBA00022692"/>
    </source>
</evidence>
<dbReference type="PROSITE" id="PS50216">
    <property type="entry name" value="DHHC"/>
    <property type="match status" value="1"/>
</dbReference>
<feature type="transmembrane region" description="Helical" evidence="8">
    <location>
        <begin position="411"/>
        <end position="433"/>
    </location>
</feature>
<evidence type="ECO:0000256" key="8">
    <source>
        <dbReference type="RuleBase" id="RU079119"/>
    </source>
</evidence>
<evidence type="ECO:0000256" key="6">
    <source>
        <dbReference type="ARBA" id="ARBA00023136"/>
    </source>
</evidence>
<evidence type="ECO:0000256" key="1">
    <source>
        <dbReference type="ARBA" id="ARBA00004141"/>
    </source>
</evidence>
<evidence type="ECO:0000259" key="9">
    <source>
        <dbReference type="Pfam" id="PF01529"/>
    </source>
</evidence>
<protein>
    <recommendedName>
        <fullName evidence="8">Palmitoyltransferase</fullName>
        <ecNumber evidence="8">2.3.1.225</ecNumber>
    </recommendedName>
</protein>
<dbReference type="PANTHER" id="PTHR24161:SF17">
    <property type="entry name" value="PALMITOYLTRANSFERASE"/>
    <property type="match status" value="1"/>
</dbReference>
<comment type="similarity">
    <text evidence="8">Belongs to the DHHC palmitoyltransferase family.</text>
</comment>
<dbReference type="PROSITE" id="PS50297">
    <property type="entry name" value="ANK_REP_REGION"/>
    <property type="match status" value="3"/>
</dbReference>
<proteinExistence type="inferred from homology"/>
<feature type="repeat" description="ANK" evidence="7">
    <location>
        <begin position="129"/>
        <end position="161"/>
    </location>
</feature>
<dbReference type="InterPro" id="IPR001594">
    <property type="entry name" value="Palmitoyltrfase_DHHC"/>
</dbReference>
<dbReference type="Pfam" id="PF01529">
    <property type="entry name" value="DHHC"/>
    <property type="match status" value="1"/>
</dbReference>
<keyword evidence="8" id="KW-0012">Acyltransferase</keyword>
<dbReference type="SMART" id="SM00248">
    <property type="entry name" value="ANK"/>
    <property type="match status" value="6"/>
</dbReference>
<dbReference type="InterPro" id="IPR002110">
    <property type="entry name" value="Ankyrin_rpt"/>
</dbReference>
<comment type="catalytic activity">
    <reaction evidence="8">
        <text>L-cysteinyl-[protein] + hexadecanoyl-CoA = S-hexadecanoyl-L-cysteinyl-[protein] + CoA</text>
        <dbReference type="Rhea" id="RHEA:36683"/>
        <dbReference type="Rhea" id="RHEA-COMP:10131"/>
        <dbReference type="Rhea" id="RHEA-COMP:11032"/>
        <dbReference type="ChEBI" id="CHEBI:29950"/>
        <dbReference type="ChEBI" id="CHEBI:57287"/>
        <dbReference type="ChEBI" id="CHEBI:57379"/>
        <dbReference type="ChEBI" id="CHEBI:74151"/>
        <dbReference type="EC" id="2.3.1.225"/>
    </reaction>
</comment>
<evidence type="ECO:0000256" key="4">
    <source>
        <dbReference type="ARBA" id="ARBA00022989"/>
    </source>
</evidence>
<dbReference type="InterPro" id="IPR036770">
    <property type="entry name" value="Ankyrin_rpt-contain_sf"/>
</dbReference>
<evidence type="ECO:0000256" key="7">
    <source>
        <dbReference type="PROSITE-ProRule" id="PRU00023"/>
    </source>
</evidence>
<feature type="transmembrane region" description="Helical" evidence="8">
    <location>
        <begin position="283"/>
        <end position="306"/>
    </location>
</feature>
<keyword evidence="2 8" id="KW-0812">Transmembrane</keyword>
<dbReference type="GO" id="GO:0019706">
    <property type="term" value="F:protein-cysteine S-palmitoyltransferase activity"/>
    <property type="evidence" value="ECO:0007669"/>
    <property type="project" value="UniProtKB-EC"/>
</dbReference>
<dbReference type="PROSITE" id="PS50088">
    <property type="entry name" value="ANK_REPEAT"/>
    <property type="match status" value="3"/>
</dbReference>
<feature type="repeat" description="ANK" evidence="7">
    <location>
        <begin position="58"/>
        <end position="90"/>
    </location>
</feature>
<comment type="subcellular location">
    <subcellularLocation>
        <location evidence="1">Membrane</location>
        <topology evidence="1">Multi-pass membrane protein</topology>
    </subcellularLocation>
</comment>
<feature type="transmembrane region" description="Helical" evidence="8">
    <location>
        <begin position="448"/>
        <end position="470"/>
    </location>
</feature>
<dbReference type="Pfam" id="PF12796">
    <property type="entry name" value="Ank_2"/>
    <property type="match status" value="2"/>
</dbReference>
<dbReference type="EC" id="2.3.1.225" evidence="8"/>
<dbReference type="VEuPathDB" id="FungiDB:AeMF1_011046"/>
<dbReference type="Gene3D" id="1.25.40.20">
    <property type="entry name" value="Ankyrin repeat-containing domain"/>
    <property type="match status" value="2"/>
</dbReference>
<sequence length="530" mass="59404">METLDDLFDFIKTEAPRLQRPRFDGATQCEDDKQEATMELLHAVVVENPQWVTLTDGNEATLLHWAAQLGNPSLVHLFVDHGAQVEATDSNGLLPIHWAAAANNISTLRTLLDLPEFGHRLLNATDKFKQRTPLLLGAQYGHAMAVLFLLKRGADSTVVDLSGDTFLHWAAYKDATDLLEACCVYNDELGLDASLFHAVDSFGQTPLHLAALRGHLRAVKFLAATEDSVDNKGATPLDVAKDKGHTAVAKFLTARARQRARQAVLHRVFGVRMLHWLNQPKNVPFYFQAVNLAIVPCWYGGVLFHYDTYKVQAHAALLALTWFFFGCAVRLDPGTITKSAPNGSEYNHIMDSLFSCSSDDDGKINWCSSLCHTCRIVKPPRSKHCRVCNRCVELFDHHCPLLGNCVGRNNYSFFVAFSSSMSLAALTMAHMWLDLWLAENTWMAGIAGIYYLSVGLLSAGLVVLHLFLATQNMSTTEFRRLKRQKKLQFNTNYAMWPRNCFERLGMSLVALWPARTKTLKKPSDKIMHRI</sequence>
<feature type="repeat" description="ANK" evidence="7">
    <location>
        <begin position="202"/>
        <end position="234"/>
    </location>
</feature>
<comment type="domain">
    <text evidence="8">The DHHC domain is required for palmitoyltransferase activity.</text>
</comment>
<dbReference type="AlphaFoldDB" id="A0A6G0WM55"/>
<dbReference type="GO" id="GO:0000139">
    <property type="term" value="C:Golgi membrane"/>
    <property type="evidence" value="ECO:0007669"/>
    <property type="project" value="TreeGrafter"/>
</dbReference>
<keyword evidence="3" id="KW-0677">Repeat</keyword>
<keyword evidence="5 7" id="KW-0040">ANK repeat</keyword>
<feature type="domain" description="Palmitoyltransferase DHHC" evidence="9">
    <location>
        <begin position="369"/>
        <end position="479"/>
    </location>
</feature>
<keyword evidence="11" id="KW-1185">Reference proteome</keyword>
<gene>
    <name evidence="10" type="ORF">Ae201684_013781</name>
</gene>
<accession>A0A6G0WM55</accession>
<keyword evidence="4 8" id="KW-1133">Transmembrane helix</keyword>
<evidence type="ECO:0000256" key="5">
    <source>
        <dbReference type="ARBA" id="ARBA00023043"/>
    </source>
</evidence>
<dbReference type="SUPFAM" id="SSF48403">
    <property type="entry name" value="Ankyrin repeat"/>
    <property type="match status" value="1"/>
</dbReference>
<evidence type="ECO:0000256" key="3">
    <source>
        <dbReference type="ARBA" id="ARBA00022737"/>
    </source>
</evidence>
<evidence type="ECO:0000313" key="11">
    <source>
        <dbReference type="Proteomes" id="UP000481153"/>
    </source>
</evidence>
<dbReference type="Proteomes" id="UP000481153">
    <property type="component" value="Unassembled WGS sequence"/>
</dbReference>
<dbReference type="PANTHER" id="PTHR24161">
    <property type="entry name" value="ANK_REP_REGION DOMAIN-CONTAINING PROTEIN-RELATED"/>
    <property type="match status" value="1"/>
</dbReference>
<keyword evidence="8" id="KW-0808">Transferase</keyword>
<name>A0A6G0WM55_9STRA</name>
<reference evidence="10 11" key="1">
    <citation type="submission" date="2019-07" db="EMBL/GenBank/DDBJ databases">
        <title>Genomics analysis of Aphanomyces spp. identifies a new class of oomycete effector associated with host adaptation.</title>
        <authorList>
            <person name="Gaulin E."/>
        </authorList>
    </citation>
    <scope>NUCLEOTIDE SEQUENCE [LARGE SCALE GENOMIC DNA]</scope>
    <source>
        <strain evidence="10 11">ATCC 201684</strain>
    </source>
</reference>
<organism evidence="10 11">
    <name type="scientific">Aphanomyces euteiches</name>
    <dbReference type="NCBI Taxonomy" id="100861"/>
    <lineage>
        <taxon>Eukaryota</taxon>
        <taxon>Sar</taxon>
        <taxon>Stramenopiles</taxon>
        <taxon>Oomycota</taxon>
        <taxon>Saprolegniomycetes</taxon>
        <taxon>Saprolegniales</taxon>
        <taxon>Verrucalvaceae</taxon>
        <taxon>Aphanomyces</taxon>
    </lineage>
</organism>
<comment type="caution">
    <text evidence="10">The sequence shown here is derived from an EMBL/GenBank/DDBJ whole genome shotgun (WGS) entry which is preliminary data.</text>
</comment>
<dbReference type="EMBL" id="VJMJ01000178">
    <property type="protein sequence ID" value="KAF0728418.1"/>
    <property type="molecule type" value="Genomic_DNA"/>
</dbReference>
<evidence type="ECO:0000313" key="10">
    <source>
        <dbReference type="EMBL" id="KAF0728418.1"/>
    </source>
</evidence>
<keyword evidence="6 8" id="KW-0472">Membrane</keyword>